<proteinExistence type="evidence at transcript level"/>
<evidence type="ECO:0000313" key="2">
    <source>
        <dbReference type="EMBL" id="LAC25803.1"/>
    </source>
</evidence>
<feature type="transmembrane region" description="Helical" evidence="1">
    <location>
        <begin position="457"/>
        <end position="483"/>
    </location>
</feature>
<feature type="transmembrane region" description="Helical" evidence="1">
    <location>
        <begin position="221"/>
        <end position="242"/>
    </location>
</feature>
<dbReference type="AlphaFoldDB" id="A0A6A7G760"/>
<keyword evidence="1 2" id="KW-0812">Transmembrane</keyword>
<feature type="transmembrane region" description="Helical" evidence="1">
    <location>
        <begin position="163"/>
        <end position="180"/>
    </location>
</feature>
<evidence type="ECO:0000256" key="1">
    <source>
        <dbReference type="SAM" id="Phobius"/>
    </source>
</evidence>
<keyword evidence="1" id="KW-0472">Membrane</keyword>
<feature type="transmembrane region" description="Helical" evidence="1">
    <location>
        <begin position="332"/>
        <end position="357"/>
    </location>
</feature>
<keyword evidence="1" id="KW-1133">Transmembrane helix</keyword>
<accession>A0A6A7G760</accession>
<name>A0A6A7G760_9CRUS</name>
<reference evidence="2" key="1">
    <citation type="submission" date="2017-11" db="EMBL/GenBank/DDBJ databases">
        <title>The sensing device of the deep-sea amphipod.</title>
        <authorList>
            <person name="Kobayashi H."/>
            <person name="Nagahama T."/>
            <person name="Arai W."/>
            <person name="Sasagawa Y."/>
            <person name="Umeda M."/>
            <person name="Hayashi T."/>
            <person name="Nikaido I."/>
            <person name="Watanabe H."/>
            <person name="Oguri K."/>
            <person name="Kitazato H."/>
            <person name="Fujioka K."/>
            <person name="Kido Y."/>
            <person name="Takami H."/>
        </authorList>
    </citation>
    <scope>NUCLEOTIDE SEQUENCE</scope>
    <source>
        <tissue evidence="2">Whole body</tissue>
    </source>
</reference>
<feature type="transmembrane region" description="Helical" evidence="1">
    <location>
        <begin position="281"/>
        <end position="301"/>
    </location>
</feature>
<protein>
    <submittedName>
        <fullName evidence="2">Transmembrane protein</fullName>
    </submittedName>
</protein>
<feature type="transmembrane region" description="Helical" evidence="1">
    <location>
        <begin position="254"/>
        <end position="275"/>
    </location>
</feature>
<sequence length="499" mass="55253">MRMHADASASACGCLALSNKMALADQETDPAKPKVEITKIKLAPQQPPIKWSRIPQSISPSLSERSNNALVSPISYLDLSDESDCSPTTNFDDDGSDSSCSSTMGLAQRNLLNVLGNETKTFREIMLVTCAVFQGYGILVLFQNKLAQEIGIIGDNDPRSGQFHFAVSFLYIGNLLFRVLHNLVFSWIRPRFRVYLSMICMMSSMFIISILIFVFHFHQMFLIYLSYILGGIAVGTFEANLISSITLLGSNTKVWAITGLPLGFASVSVLGFLLTSVGVPVIAIYIEVWISLACGAAVFFWRIPAFEIKNNATTFGVFLNNMKAFRLWMPSISVYSLALMLDMCVLSLFSGLMLYIFNDSEVPLFGVNGSVTLRHDLYFAMFNLCATFGDSLSRKLAYDFRPRHPFLYLLLSPIGAVLCISKIAILGWLGVFLIFFANGFIYALTTRHIDSAVRHEFNLVALSIWLFIGDIGSVAGSNIIGIIEHFACDDVHSQHVCLL</sequence>
<dbReference type="EMBL" id="IACT01006678">
    <property type="protein sequence ID" value="LAC25803.1"/>
    <property type="molecule type" value="mRNA"/>
</dbReference>
<dbReference type="InterPro" id="IPR036259">
    <property type="entry name" value="MFS_trans_sf"/>
</dbReference>
<organism evidence="2">
    <name type="scientific">Hirondellea gigas</name>
    <dbReference type="NCBI Taxonomy" id="1518452"/>
    <lineage>
        <taxon>Eukaryota</taxon>
        <taxon>Metazoa</taxon>
        <taxon>Ecdysozoa</taxon>
        <taxon>Arthropoda</taxon>
        <taxon>Crustacea</taxon>
        <taxon>Multicrustacea</taxon>
        <taxon>Malacostraca</taxon>
        <taxon>Eumalacostraca</taxon>
        <taxon>Peracarida</taxon>
        <taxon>Amphipoda</taxon>
        <taxon>Amphilochidea</taxon>
        <taxon>Lysianassida</taxon>
        <taxon>Lysianassidira</taxon>
        <taxon>Lysianassoidea</taxon>
        <taxon>Lysianassidae</taxon>
        <taxon>Hirondellea</taxon>
    </lineage>
</organism>
<dbReference type="SUPFAM" id="SSF103473">
    <property type="entry name" value="MFS general substrate transporter"/>
    <property type="match status" value="1"/>
</dbReference>
<feature type="transmembrane region" description="Helical" evidence="1">
    <location>
        <begin position="192"/>
        <end position="215"/>
    </location>
</feature>